<dbReference type="Proteomes" id="UP001189429">
    <property type="component" value="Unassembled WGS sequence"/>
</dbReference>
<protein>
    <submittedName>
        <fullName evidence="2">Uncharacterized protein</fullName>
    </submittedName>
</protein>
<feature type="non-terminal residue" evidence="2">
    <location>
        <position position="1"/>
    </location>
</feature>
<reference evidence="2" key="1">
    <citation type="submission" date="2023-10" db="EMBL/GenBank/DDBJ databases">
        <authorList>
            <person name="Chen Y."/>
            <person name="Shah S."/>
            <person name="Dougan E. K."/>
            <person name="Thang M."/>
            <person name="Chan C."/>
        </authorList>
    </citation>
    <scope>NUCLEOTIDE SEQUENCE [LARGE SCALE GENOMIC DNA]</scope>
</reference>
<evidence type="ECO:0000313" key="2">
    <source>
        <dbReference type="EMBL" id="CAK0808910.1"/>
    </source>
</evidence>
<keyword evidence="3" id="KW-1185">Reference proteome</keyword>
<comment type="caution">
    <text evidence="2">The sequence shown here is derived from an EMBL/GenBank/DDBJ whole genome shotgun (WGS) entry which is preliminary data.</text>
</comment>
<evidence type="ECO:0000256" key="1">
    <source>
        <dbReference type="SAM" id="MobiDB-lite"/>
    </source>
</evidence>
<dbReference type="EMBL" id="CAUYUJ010004280">
    <property type="protein sequence ID" value="CAK0808910.1"/>
    <property type="molecule type" value="Genomic_DNA"/>
</dbReference>
<feature type="compositionally biased region" description="Low complexity" evidence="1">
    <location>
        <begin position="136"/>
        <end position="145"/>
    </location>
</feature>
<feature type="region of interest" description="Disordered" evidence="1">
    <location>
        <begin position="29"/>
        <end position="189"/>
    </location>
</feature>
<gene>
    <name evidence="2" type="ORF">PCOR1329_LOCUS14339</name>
</gene>
<accession>A0ABN9QRP7</accession>
<evidence type="ECO:0000313" key="3">
    <source>
        <dbReference type="Proteomes" id="UP001189429"/>
    </source>
</evidence>
<sequence length="189" mass="19291">TRTPNATGPICVPCRSPSRWNAAVTAAAMYSTPELTREERGEEEDENEEKEKTNIGGGGGAARSLWYSGCAHPSGGRGGLAAAAVACPPRWPPPESKQASTSRRPQTSRDDLLPCGASTSGPAPASCGRPEERPRSSPAAPADPRGCGRRARRAGPHGGNLLPEAGSGGPGAEGQPRPRPPRGAAGTAN</sequence>
<name>A0ABN9QRP7_9DINO</name>
<organism evidence="2 3">
    <name type="scientific">Prorocentrum cordatum</name>
    <dbReference type="NCBI Taxonomy" id="2364126"/>
    <lineage>
        <taxon>Eukaryota</taxon>
        <taxon>Sar</taxon>
        <taxon>Alveolata</taxon>
        <taxon>Dinophyceae</taxon>
        <taxon>Prorocentrales</taxon>
        <taxon>Prorocentraceae</taxon>
        <taxon>Prorocentrum</taxon>
    </lineage>
</organism>
<proteinExistence type="predicted"/>